<evidence type="ECO:0000313" key="3">
    <source>
        <dbReference type="Proteomes" id="UP000697297"/>
    </source>
</evidence>
<gene>
    <name evidence="2" type="ORF">KL946_002224</name>
</gene>
<keyword evidence="1" id="KW-1133">Transmembrane helix</keyword>
<keyword evidence="1" id="KW-0812">Transmembrane</keyword>
<accession>A0ABQ7RI72</accession>
<organism evidence="2 3">
    <name type="scientific">Ogataea haglerorum</name>
    <dbReference type="NCBI Taxonomy" id="1937702"/>
    <lineage>
        <taxon>Eukaryota</taxon>
        <taxon>Fungi</taxon>
        <taxon>Dikarya</taxon>
        <taxon>Ascomycota</taxon>
        <taxon>Saccharomycotina</taxon>
        <taxon>Pichiomycetes</taxon>
        <taxon>Pichiales</taxon>
        <taxon>Pichiaceae</taxon>
        <taxon>Ogataea</taxon>
    </lineage>
</organism>
<keyword evidence="1" id="KW-0472">Membrane</keyword>
<evidence type="ECO:0000256" key="1">
    <source>
        <dbReference type="SAM" id="Phobius"/>
    </source>
</evidence>
<keyword evidence="3" id="KW-1185">Reference proteome</keyword>
<proteinExistence type="predicted"/>
<name>A0ABQ7RI72_9ASCO</name>
<sequence length="127" mass="13690">MRQIALSASSSEGVAPATCLLESSTRLPSRRPVSQVNPAVHLQAAARKDRVDVPSFPGTNGRHAMGIGALATTSSLILLILGAKAFRRRQFLPSVLRAHSHQWSAVGQTRIGWGKRTQMCAFTDDLD</sequence>
<comment type="caution">
    <text evidence="2">The sequence shown here is derived from an EMBL/GenBank/DDBJ whole genome shotgun (WGS) entry which is preliminary data.</text>
</comment>
<feature type="transmembrane region" description="Helical" evidence="1">
    <location>
        <begin position="64"/>
        <end position="83"/>
    </location>
</feature>
<protein>
    <submittedName>
        <fullName evidence="2">Uncharacterized protein</fullName>
    </submittedName>
</protein>
<reference evidence="2 3" key="1">
    <citation type="journal article" date="2021" name="G3 (Bethesda)">
        <title>Genomic diversity, chromosomal rearrangements, and interspecies hybridization in the ogataea polymorpha species complex.</title>
        <authorList>
            <person name="Hanson S.J."/>
            <person name="Cinneide E.O."/>
            <person name="Salzberg L.I."/>
            <person name="Wolfe K.H."/>
            <person name="McGowan J."/>
            <person name="Fitzpatrick D.A."/>
            <person name="Matlin K."/>
        </authorList>
    </citation>
    <scope>NUCLEOTIDE SEQUENCE [LARGE SCALE GENOMIC DNA]</scope>
    <source>
        <strain evidence="2">81-436-3</strain>
    </source>
</reference>
<dbReference type="Proteomes" id="UP000697297">
    <property type="component" value="Unassembled WGS sequence"/>
</dbReference>
<dbReference type="EMBL" id="JAHLUN010000005">
    <property type="protein sequence ID" value="KAG7766044.1"/>
    <property type="molecule type" value="Genomic_DNA"/>
</dbReference>
<evidence type="ECO:0000313" key="2">
    <source>
        <dbReference type="EMBL" id="KAG7766044.1"/>
    </source>
</evidence>